<protein>
    <recommendedName>
        <fullName evidence="1">DUF6475 domain-containing protein</fullName>
    </recommendedName>
</protein>
<evidence type="ECO:0000259" key="1">
    <source>
        <dbReference type="Pfam" id="PF20081"/>
    </source>
</evidence>
<dbReference type="EMBL" id="LIWG01000013">
    <property type="protein sequence ID" value="MBE3608760.1"/>
    <property type="molecule type" value="Genomic_DNA"/>
</dbReference>
<reference evidence="2 3" key="1">
    <citation type="submission" date="2015-08" db="EMBL/GenBank/DDBJ databases">
        <title>Comparative genomics of the Campylobacter concisus group.</title>
        <authorList>
            <person name="Yee E."/>
            <person name="Chapman M.H."/>
            <person name="Huynh S."/>
            <person name="Bono J.L."/>
            <person name="On S.L."/>
            <person name="St Leger J."/>
            <person name="Foster G."/>
            <person name="Parker C.T."/>
            <person name="Miller W.G."/>
        </authorList>
    </citation>
    <scope>NUCLEOTIDE SEQUENCE [LARGE SCALE GENOMIC DNA]</scope>
    <source>
        <strain evidence="2 3">RM9337</strain>
    </source>
</reference>
<sequence>MTIQEFYGVFMPVVEYYKADLSKAVIALYFEDLGHLEASELKRGLRELRQSRKYSNMPTIAEIIEAVEGDFESKAQLALDDLIYAINKYGPDRSVCFSDKAIMSVVKAAGGWEAVGNLKGKEWEDFKKWEFKKLYKTYSKPNQTAPAYLIGKHERENSFSNQSGKFDKVYFIGMDKKPIPVLKFKEGLAKISPTNKLLAGINKAAV</sequence>
<gene>
    <name evidence="2" type="ORF">CCAL9337_08515</name>
</gene>
<accession>A0AAW3ZZ88</accession>
<feature type="domain" description="DUF6475" evidence="1">
    <location>
        <begin position="95"/>
        <end position="162"/>
    </location>
</feature>
<proteinExistence type="predicted"/>
<dbReference type="InterPro" id="IPR045521">
    <property type="entry name" value="DUF6475"/>
</dbReference>
<name>A0AAW3ZZ88_9BACT</name>
<evidence type="ECO:0000313" key="2">
    <source>
        <dbReference type="EMBL" id="MBE3608760.1"/>
    </source>
</evidence>
<dbReference type="Proteomes" id="UP000650616">
    <property type="component" value="Unassembled WGS sequence"/>
</dbReference>
<dbReference type="Pfam" id="PF20081">
    <property type="entry name" value="DUF6475"/>
    <property type="match status" value="1"/>
</dbReference>
<dbReference type="RefSeq" id="WP_170017101.1">
    <property type="nucleotide sequence ID" value="NZ_JADBHR010000021.1"/>
</dbReference>
<comment type="caution">
    <text evidence="2">The sequence shown here is derived from an EMBL/GenBank/DDBJ whole genome shotgun (WGS) entry which is preliminary data.</text>
</comment>
<evidence type="ECO:0000313" key="3">
    <source>
        <dbReference type="Proteomes" id="UP000650616"/>
    </source>
</evidence>
<dbReference type="AlphaFoldDB" id="A0AAW3ZZ88"/>
<keyword evidence="3" id="KW-1185">Reference proteome</keyword>
<organism evidence="2 3">
    <name type="scientific">Campylobacter californiensis</name>
    <dbReference type="NCBI Taxonomy" id="1032243"/>
    <lineage>
        <taxon>Bacteria</taxon>
        <taxon>Pseudomonadati</taxon>
        <taxon>Campylobacterota</taxon>
        <taxon>Epsilonproteobacteria</taxon>
        <taxon>Campylobacterales</taxon>
        <taxon>Campylobacteraceae</taxon>
        <taxon>Campylobacter</taxon>
    </lineage>
</organism>